<sequence>MYTKQRPQLFSRGAHGGHSGARRPPSGFGEMVPCGDCHGLRCHRAAHHILRRKYQPDLFRSSLQRTKPSLGAWSGRPFLGTFGED</sequence>
<dbReference type="AlphaFoldDB" id="A0AAV7PI77"/>
<gene>
    <name evidence="2" type="ORF">NDU88_006400</name>
</gene>
<dbReference type="Proteomes" id="UP001066276">
    <property type="component" value="Chromosome 7"/>
</dbReference>
<name>A0AAV7PI77_PLEWA</name>
<proteinExistence type="predicted"/>
<evidence type="ECO:0000313" key="3">
    <source>
        <dbReference type="Proteomes" id="UP001066276"/>
    </source>
</evidence>
<feature type="region of interest" description="Disordered" evidence="1">
    <location>
        <begin position="1"/>
        <end position="28"/>
    </location>
</feature>
<accession>A0AAV7PI77</accession>
<evidence type="ECO:0000256" key="1">
    <source>
        <dbReference type="SAM" id="MobiDB-lite"/>
    </source>
</evidence>
<evidence type="ECO:0000313" key="2">
    <source>
        <dbReference type="EMBL" id="KAJ1128007.1"/>
    </source>
</evidence>
<keyword evidence="3" id="KW-1185">Reference proteome</keyword>
<comment type="caution">
    <text evidence="2">The sequence shown here is derived from an EMBL/GenBank/DDBJ whole genome shotgun (WGS) entry which is preliminary data.</text>
</comment>
<reference evidence="2" key="1">
    <citation type="journal article" date="2022" name="bioRxiv">
        <title>Sequencing and chromosome-scale assembly of the giantPleurodeles waltlgenome.</title>
        <authorList>
            <person name="Brown T."/>
            <person name="Elewa A."/>
            <person name="Iarovenko S."/>
            <person name="Subramanian E."/>
            <person name="Araus A.J."/>
            <person name="Petzold A."/>
            <person name="Susuki M."/>
            <person name="Suzuki K.-i.T."/>
            <person name="Hayashi T."/>
            <person name="Toyoda A."/>
            <person name="Oliveira C."/>
            <person name="Osipova E."/>
            <person name="Leigh N.D."/>
            <person name="Simon A."/>
            <person name="Yun M.H."/>
        </authorList>
    </citation>
    <scope>NUCLEOTIDE SEQUENCE</scope>
    <source>
        <strain evidence="2">20211129_DDA</strain>
        <tissue evidence="2">Liver</tissue>
    </source>
</reference>
<organism evidence="2 3">
    <name type="scientific">Pleurodeles waltl</name>
    <name type="common">Iberian ribbed newt</name>
    <dbReference type="NCBI Taxonomy" id="8319"/>
    <lineage>
        <taxon>Eukaryota</taxon>
        <taxon>Metazoa</taxon>
        <taxon>Chordata</taxon>
        <taxon>Craniata</taxon>
        <taxon>Vertebrata</taxon>
        <taxon>Euteleostomi</taxon>
        <taxon>Amphibia</taxon>
        <taxon>Batrachia</taxon>
        <taxon>Caudata</taxon>
        <taxon>Salamandroidea</taxon>
        <taxon>Salamandridae</taxon>
        <taxon>Pleurodelinae</taxon>
        <taxon>Pleurodeles</taxon>
    </lineage>
</organism>
<protein>
    <submittedName>
        <fullName evidence="2">Uncharacterized protein</fullName>
    </submittedName>
</protein>
<dbReference type="EMBL" id="JANPWB010000011">
    <property type="protein sequence ID" value="KAJ1128007.1"/>
    <property type="molecule type" value="Genomic_DNA"/>
</dbReference>